<dbReference type="InterPro" id="IPR050962">
    <property type="entry name" value="Phosphate-bind_PstS"/>
</dbReference>
<dbReference type="InterPro" id="IPR024370">
    <property type="entry name" value="PBP_domain"/>
</dbReference>
<dbReference type="SUPFAM" id="SSF55073">
    <property type="entry name" value="Nucleotide cyclase"/>
    <property type="match status" value="1"/>
</dbReference>
<dbReference type="Pfam" id="PF07714">
    <property type="entry name" value="PK_Tyr_Ser-Thr"/>
    <property type="match status" value="1"/>
</dbReference>
<keyword evidence="6" id="KW-0732">Signal</keyword>
<dbReference type="PROSITE" id="PS50125">
    <property type="entry name" value="GUANYLATE_CYCLASE_2"/>
    <property type="match status" value="1"/>
</dbReference>
<keyword evidence="10" id="KW-1185">Reference proteome</keyword>
<protein>
    <recommendedName>
        <fullName evidence="11">Guanylate cyclase</fullName>
    </recommendedName>
</protein>
<name>A0A8W8K5C4_MAGGI</name>
<feature type="domain" description="Guanylate cyclase" evidence="8">
    <location>
        <begin position="842"/>
        <end position="984"/>
    </location>
</feature>
<keyword evidence="3" id="KW-0456">Lyase</keyword>
<proteinExistence type="inferred from homology"/>
<feature type="transmembrane region" description="Helical" evidence="5">
    <location>
        <begin position="486"/>
        <end position="506"/>
    </location>
</feature>
<evidence type="ECO:0008006" key="11">
    <source>
        <dbReference type="Google" id="ProtNLM"/>
    </source>
</evidence>
<feature type="compositionally biased region" description="Polar residues" evidence="4">
    <location>
        <begin position="1097"/>
        <end position="1114"/>
    </location>
</feature>
<feature type="domain" description="Protein kinase" evidence="7">
    <location>
        <begin position="553"/>
        <end position="837"/>
    </location>
</feature>
<keyword evidence="5" id="KW-0812">Transmembrane</keyword>
<comment type="subcellular location">
    <subcellularLocation>
        <location evidence="1">Membrane</location>
        <topology evidence="1">Single-pass membrane protein</topology>
    </subcellularLocation>
</comment>
<evidence type="ECO:0000256" key="1">
    <source>
        <dbReference type="ARBA" id="ARBA00004167"/>
    </source>
</evidence>
<dbReference type="GO" id="GO:0016020">
    <property type="term" value="C:membrane"/>
    <property type="evidence" value="ECO:0007669"/>
    <property type="project" value="UniProtKB-SubCell"/>
</dbReference>
<organism evidence="9 10">
    <name type="scientific">Magallana gigas</name>
    <name type="common">Pacific oyster</name>
    <name type="synonym">Crassostrea gigas</name>
    <dbReference type="NCBI Taxonomy" id="29159"/>
    <lineage>
        <taxon>Eukaryota</taxon>
        <taxon>Metazoa</taxon>
        <taxon>Spiralia</taxon>
        <taxon>Lophotrochozoa</taxon>
        <taxon>Mollusca</taxon>
        <taxon>Bivalvia</taxon>
        <taxon>Autobranchia</taxon>
        <taxon>Pteriomorphia</taxon>
        <taxon>Ostreida</taxon>
        <taxon>Ostreoidea</taxon>
        <taxon>Ostreidae</taxon>
        <taxon>Magallana</taxon>
    </lineage>
</organism>
<dbReference type="InterPro" id="IPR001245">
    <property type="entry name" value="Ser-Thr/Tyr_kinase_cat_dom"/>
</dbReference>
<dbReference type="GO" id="GO:0005524">
    <property type="term" value="F:ATP binding"/>
    <property type="evidence" value="ECO:0007669"/>
    <property type="project" value="InterPro"/>
</dbReference>
<dbReference type="AlphaFoldDB" id="A0A8W8K5C4"/>
<sequence length="1147" mass="130445">MEVLLYIFFLFASLAVFECFAKINIRGVGSSFSSEVYKQWQPSYEAHRRIYAELDLVYDAFGSAEALKSLYNNVDIEYASDENVISQSKQIEHVDIIEFPVFAGMEVLLYIVFLFASLSVFECFAKINIRGVGSSFSSEVYKQWQPSYEAHRRIYADLELVYDALGSDEALKRLYRNVDIEYASDENVISQNEQIEHVDIIEFPVFAGAVALGYNMQLEEQLRLSMEQIVGIYNGTYTHWNDTVFKENNPNITFPNEKILVLARADKSGSTDIFTHALAEVDPNWNSTFGYFSEGLNATGHPYKWDIDVISYYGMQTDGINGLLLSFEYSIGYLSIADVHEWVVHTALVKNDVGEYLYPNYQTVAKAMDYFTAQTADLNFPITHALSYGSYPIAGFTHFIVYKTNMTDCLAAKEFVRYTYWALTDSAPRHECEILGFAPLNFDLTNRVKRDVLEQIFCNGENMWQLVLADIENEGKVVDDSWKTTVSIVVPIVLLVVGVIGGYVLIQRIRYYRMTHSNDWLIPIEDIVFYQDTHHHSNSRTSSIFTRSARSLQSAQHSMGRAELDALIEKVLQWPGKWNGFDIGIRLLEIPALQNLSKQVKQEMLIIKHKISHPNIVRFFGMTSIDEEKYVIGEFCRKGSLADVLQDNKITMTCDFKLALALDVCQGMLFLHAHHFVHGNLRASVCFVDNKWTVKVGDWEFLRLLTLEDHNAAHLAQDIYNDNLTKQNITSKDFWVAPEILRANYRCHYTYHSDVYSFAIVLQEIYSQEEPYSEHLGTVAPDEIVHGICASNLRPKIQLDIPVAVRQVMEIAWTDNPNSRPSFEQMLKLLKRNNPLRKSVMDSVIQSMEDYTQHLEEVVEDKTTELENSKLQLNTVMSSIIPNLLVEKYSAFRYSSTGTSFTIVVGVGDDQANENEIANRTAHMCVDFLSKEHLEDSRCTIDDLRALQLSVGAHVGSTSLGIIETDTPQFVLLSDLPEIVRSLSRSCDSTKIHITREMGNMIIGFKNFFIERSGLLIVKGIEYETCWLAGRTTKFSLGLPPKREKRPFSSNSNLSVPANDKSPVSTPPMDKVKMVSETRQLENGNAKISNGKPKFANDTQIIENGTHKVNSNKPKTMHPKRRVTKQRSDALPDVIEDSVDVQDSQSM</sequence>
<dbReference type="GO" id="GO:0016829">
    <property type="term" value="F:lyase activity"/>
    <property type="evidence" value="ECO:0007669"/>
    <property type="project" value="UniProtKB-KW"/>
</dbReference>
<feature type="region of interest" description="Disordered" evidence="4">
    <location>
        <begin position="1039"/>
        <end position="1069"/>
    </location>
</feature>
<dbReference type="SUPFAM" id="SSF53850">
    <property type="entry name" value="Periplasmic binding protein-like II"/>
    <property type="match status" value="1"/>
</dbReference>
<dbReference type="InterPro" id="IPR029787">
    <property type="entry name" value="Nucleotide_cyclase"/>
</dbReference>
<evidence type="ECO:0000256" key="3">
    <source>
        <dbReference type="ARBA" id="ARBA00023239"/>
    </source>
</evidence>
<dbReference type="PANTHER" id="PTHR42996">
    <property type="entry name" value="PHOSPHATE-BINDING PROTEIN PSTS"/>
    <property type="match status" value="1"/>
</dbReference>
<evidence type="ECO:0000313" key="10">
    <source>
        <dbReference type="Proteomes" id="UP000005408"/>
    </source>
</evidence>
<evidence type="ECO:0000256" key="6">
    <source>
        <dbReference type="SAM" id="SignalP"/>
    </source>
</evidence>
<dbReference type="Pfam" id="PF12849">
    <property type="entry name" value="PBP_like_2"/>
    <property type="match status" value="1"/>
</dbReference>
<feature type="transmembrane region" description="Helical" evidence="5">
    <location>
        <begin position="107"/>
        <end position="125"/>
    </location>
</feature>
<dbReference type="GO" id="GO:0009190">
    <property type="term" value="P:cyclic nucleotide biosynthetic process"/>
    <property type="evidence" value="ECO:0007669"/>
    <property type="project" value="InterPro"/>
</dbReference>
<dbReference type="Gene3D" id="3.40.190.10">
    <property type="entry name" value="Periplasmic binding protein-like II"/>
    <property type="match status" value="3"/>
</dbReference>
<feature type="chain" id="PRO_5036445161" description="Guanylate cyclase" evidence="6">
    <location>
        <begin position="22"/>
        <end position="1147"/>
    </location>
</feature>
<dbReference type="SUPFAM" id="SSF56112">
    <property type="entry name" value="Protein kinase-like (PK-like)"/>
    <property type="match status" value="1"/>
</dbReference>
<evidence type="ECO:0000256" key="5">
    <source>
        <dbReference type="SAM" id="Phobius"/>
    </source>
</evidence>
<dbReference type="GO" id="GO:0004672">
    <property type="term" value="F:protein kinase activity"/>
    <property type="evidence" value="ECO:0007669"/>
    <property type="project" value="InterPro"/>
</dbReference>
<feature type="region of interest" description="Disordered" evidence="4">
    <location>
        <begin position="1082"/>
        <end position="1147"/>
    </location>
</feature>
<feature type="compositionally biased region" description="Basic residues" evidence="4">
    <location>
        <begin position="1115"/>
        <end position="1125"/>
    </location>
</feature>
<reference evidence="9" key="1">
    <citation type="submission" date="2022-08" db="UniProtKB">
        <authorList>
            <consortium name="EnsemblMetazoa"/>
        </authorList>
    </citation>
    <scope>IDENTIFICATION</scope>
    <source>
        <strain evidence="9">05x7-T-G4-1.051#20</strain>
    </source>
</reference>
<keyword evidence="5" id="KW-0472">Membrane</keyword>
<dbReference type="InterPro" id="IPR011009">
    <property type="entry name" value="Kinase-like_dom_sf"/>
</dbReference>
<dbReference type="GO" id="GO:0035556">
    <property type="term" value="P:intracellular signal transduction"/>
    <property type="evidence" value="ECO:0007669"/>
    <property type="project" value="InterPro"/>
</dbReference>
<evidence type="ECO:0000256" key="4">
    <source>
        <dbReference type="SAM" id="MobiDB-lite"/>
    </source>
</evidence>
<keyword evidence="5" id="KW-1133">Transmembrane helix</keyword>
<accession>A0A8W8K5C4</accession>
<comment type="similarity">
    <text evidence="2">Belongs to the PstS family.</text>
</comment>
<dbReference type="Proteomes" id="UP000005408">
    <property type="component" value="Unassembled WGS sequence"/>
</dbReference>
<dbReference type="Gene3D" id="1.10.510.10">
    <property type="entry name" value="Transferase(Phosphotransferase) domain 1"/>
    <property type="match status" value="1"/>
</dbReference>
<evidence type="ECO:0000259" key="8">
    <source>
        <dbReference type="PROSITE" id="PS50125"/>
    </source>
</evidence>
<dbReference type="InterPro" id="IPR001054">
    <property type="entry name" value="A/G_cyclase"/>
</dbReference>
<feature type="signal peptide" evidence="6">
    <location>
        <begin position="1"/>
        <end position="21"/>
    </location>
</feature>
<dbReference type="Pfam" id="PF00211">
    <property type="entry name" value="Guanylate_cyc"/>
    <property type="match status" value="1"/>
</dbReference>
<evidence type="ECO:0000256" key="2">
    <source>
        <dbReference type="ARBA" id="ARBA00008725"/>
    </source>
</evidence>
<evidence type="ECO:0000313" key="9">
    <source>
        <dbReference type="EnsemblMetazoa" id="G22518.1:cds"/>
    </source>
</evidence>
<dbReference type="PANTHER" id="PTHR42996:SF1">
    <property type="entry name" value="PHOSPHATE-BINDING PROTEIN PSTS"/>
    <property type="match status" value="1"/>
</dbReference>
<dbReference type="PROSITE" id="PS50011">
    <property type="entry name" value="PROTEIN_KINASE_DOM"/>
    <property type="match status" value="1"/>
</dbReference>
<dbReference type="Gene3D" id="3.30.70.1230">
    <property type="entry name" value="Nucleotide cyclase"/>
    <property type="match status" value="1"/>
</dbReference>
<dbReference type="EnsemblMetazoa" id="G22518.1">
    <property type="protein sequence ID" value="G22518.1:cds"/>
    <property type="gene ID" value="G22518"/>
</dbReference>
<evidence type="ECO:0000259" key="7">
    <source>
        <dbReference type="PROSITE" id="PS50011"/>
    </source>
</evidence>
<dbReference type="InterPro" id="IPR000719">
    <property type="entry name" value="Prot_kinase_dom"/>
</dbReference>